<dbReference type="GO" id="GO:0019877">
    <property type="term" value="P:diaminopimelate biosynthetic process"/>
    <property type="evidence" value="ECO:0007669"/>
    <property type="project" value="UniProtKB-ARBA"/>
</dbReference>
<dbReference type="PANTHER" id="PTHR11014:SF63">
    <property type="entry name" value="METALLOPEPTIDASE, PUTATIVE (AFU_ORTHOLOGUE AFUA_6G09600)-RELATED"/>
    <property type="match status" value="1"/>
</dbReference>
<reference evidence="4 5" key="1">
    <citation type="submission" date="2013-09" db="EMBL/GenBank/DDBJ databases">
        <title>Genome sequencing of Phaeobacter antarcticus sp. nov. SM1211.</title>
        <authorList>
            <person name="Zhang X.-Y."/>
            <person name="Liu C."/>
            <person name="Chen X.-L."/>
            <person name="Xie B.-B."/>
            <person name="Qin Q.-L."/>
            <person name="Rong J.-C."/>
            <person name="Zhang Y.-Z."/>
        </authorList>
    </citation>
    <scope>NUCLEOTIDE SEQUENCE [LARGE SCALE GENOMIC DNA]</scope>
    <source>
        <strain evidence="4 5">SM1211</strain>
    </source>
</reference>
<feature type="binding site" evidence="2">
    <location>
        <position position="102"/>
    </location>
    <ligand>
        <name>Mn(2+)</name>
        <dbReference type="ChEBI" id="CHEBI:29035"/>
        <label>2</label>
    </ligand>
</feature>
<evidence type="ECO:0000313" key="4">
    <source>
        <dbReference type="EMBL" id="PIL12390.1"/>
    </source>
</evidence>
<organism evidence="4 5">
    <name type="scientific">Puniceibacterium antarcticum</name>
    <dbReference type="NCBI Taxonomy" id="1206336"/>
    <lineage>
        <taxon>Bacteria</taxon>
        <taxon>Pseudomonadati</taxon>
        <taxon>Pseudomonadota</taxon>
        <taxon>Alphaproteobacteria</taxon>
        <taxon>Rhodobacterales</taxon>
        <taxon>Paracoccaceae</taxon>
        <taxon>Puniceibacterium</taxon>
    </lineage>
</organism>
<dbReference type="PANTHER" id="PTHR11014">
    <property type="entry name" value="PEPTIDASE M20 FAMILY MEMBER"/>
    <property type="match status" value="1"/>
</dbReference>
<feature type="binding site" evidence="2">
    <location>
        <position position="137"/>
    </location>
    <ligand>
        <name>Mn(2+)</name>
        <dbReference type="ChEBI" id="CHEBI:29035"/>
        <label>2</label>
    </ligand>
</feature>
<evidence type="ECO:0000256" key="1">
    <source>
        <dbReference type="ARBA" id="ARBA00022801"/>
    </source>
</evidence>
<dbReference type="CDD" id="cd05666">
    <property type="entry name" value="M20_Acy1-like"/>
    <property type="match status" value="1"/>
</dbReference>
<dbReference type="FunFam" id="3.30.70.360:FF:000001">
    <property type="entry name" value="N-acetyldiaminopimelate deacetylase"/>
    <property type="match status" value="1"/>
</dbReference>
<feature type="domain" description="Peptidase M20 dimerisation" evidence="3">
    <location>
        <begin position="187"/>
        <end position="281"/>
    </location>
</feature>
<dbReference type="Proteomes" id="UP000231259">
    <property type="component" value="Unassembled WGS sequence"/>
</dbReference>
<dbReference type="InterPro" id="IPR011650">
    <property type="entry name" value="Peptidase_M20_dimer"/>
</dbReference>
<dbReference type="Gene3D" id="3.30.70.360">
    <property type="match status" value="1"/>
</dbReference>
<dbReference type="Pfam" id="PF01546">
    <property type="entry name" value="Peptidase_M20"/>
    <property type="match status" value="1"/>
</dbReference>
<feature type="binding site" evidence="2">
    <location>
        <position position="358"/>
    </location>
    <ligand>
        <name>Mn(2+)</name>
        <dbReference type="ChEBI" id="CHEBI:29035"/>
        <label>2</label>
    </ligand>
</feature>
<dbReference type="OrthoDB" id="9777385at2"/>
<dbReference type="InterPro" id="IPR036264">
    <property type="entry name" value="Bact_exopeptidase_dim_dom"/>
</dbReference>
<dbReference type="GO" id="GO:0050118">
    <property type="term" value="F:N-acetyldiaminopimelate deacetylase activity"/>
    <property type="evidence" value="ECO:0007669"/>
    <property type="project" value="UniProtKB-ARBA"/>
</dbReference>
<dbReference type="EMBL" id="AWWI01000186">
    <property type="protein sequence ID" value="PIL12390.1"/>
    <property type="molecule type" value="Genomic_DNA"/>
</dbReference>
<dbReference type="PIRSF" id="PIRSF005962">
    <property type="entry name" value="Pept_M20D_amidohydro"/>
    <property type="match status" value="1"/>
</dbReference>
<dbReference type="InterPro" id="IPR017439">
    <property type="entry name" value="Amidohydrolase"/>
</dbReference>
<dbReference type="InterPro" id="IPR002933">
    <property type="entry name" value="Peptidase_M20"/>
</dbReference>
<accession>A0A2G8QSZ1</accession>
<keyword evidence="2" id="KW-0479">Metal-binding</keyword>
<name>A0A2G8QSZ1_9RHOB</name>
<dbReference type="NCBIfam" id="TIGR01891">
    <property type="entry name" value="amidohydrolases"/>
    <property type="match status" value="1"/>
</dbReference>
<dbReference type="Gene3D" id="3.40.630.10">
    <property type="entry name" value="Zn peptidases"/>
    <property type="match status" value="1"/>
</dbReference>
<dbReference type="GO" id="GO:0046872">
    <property type="term" value="F:metal ion binding"/>
    <property type="evidence" value="ECO:0007669"/>
    <property type="project" value="UniProtKB-KW"/>
</dbReference>
<protein>
    <recommendedName>
        <fullName evidence="3">Peptidase M20 dimerisation domain-containing protein</fullName>
    </recommendedName>
</protein>
<keyword evidence="2" id="KW-0464">Manganese</keyword>
<evidence type="ECO:0000256" key="2">
    <source>
        <dbReference type="PIRSR" id="PIRSR005962-1"/>
    </source>
</evidence>
<dbReference type="RefSeq" id="WP_099913866.1">
    <property type="nucleotide sequence ID" value="NZ_AWWI01000186.1"/>
</dbReference>
<dbReference type="Pfam" id="PF07687">
    <property type="entry name" value="M20_dimer"/>
    <property type="match status" value="1"/>
</dbReference>
<sequence length="386" mass="41452">MPVINRIAAYGEEMTGWRRHLHQHPELGLECHETARFVVERLREFGVTDIHEGIATSGLVALIEGNRPGPTIGLRADMDALPMEETSGVAHASTVPGKMHACGHDGHTTMLLGAARYLAETRNFAGRVALIFQPAEEGGGGGRIMVQEGIMERFDISRVFGIHNSPGTPLGHILTAPGPLMAGTDVFRIDVQGFGGHAAMPYRARDPIMATVSIVQALQTIVSRNTNAMDKLVLTVTQIHAGTATNIIPDTAQIVGTVRSFDPAVQAMVIERMEEIVHHQAASLGMSATLQYEKGYPATVNNAAEAAFAAEVAREVVGADRVDADCAPKMAAEDFGYMLRARPGAYLFLGQGDTPSCHHPSYDFQDEIAPVGASFFVRLVEKALPL</sequence>
<dbReference type="AlphaFoldDB" id="A0A2G8QSZ1"/>
<feature type="binding site" evidence="2">
    <location>
        <position position="104"/>
    </location>
    <ligand>
        <name>Mn(2+)</name>
        <dbReference type="ChEBI" id="CHEBI:29035"/>
        <label>2</label>
    </ligand>
</feature>
<evidence type="ECO:0000313" key="5">
    <source>
        <dbReference type="Proteomes" id="UP000231259"/>
    </source>
</evidence>
<evidence type="ECO:0000259" key="3">
    <source>
        <dbReference type="Pfam" id="PF07687"/>
    </source>
</evidence>
<proteinExistence type="predicted"/>
<keyword evidence="1" id="KW-0378">Hydrolase</keyword>
<comment type="caution">
    <text evidence="4">The sequence shown here is derived from an EMBL/GenBank/DDBJ whole genome shotgun (WGS) entry which is preliminary data.</text>
</comment>
<comment type="cofactor">
    <cofactor evidence="2">
        <name>Mn(2+)</name>
        <dbReference type="ChEBI" id="CHEBI:29035"/>
    </cofactor>
    <text evidence="2">The Mn(2+) ion enhances activity.</text>
</comment>
<gene>
    <name evidence="4" type="ORF">P775_28205</name>
</gene>
<feature type="binding site" evidence="2">
    <location>
        <position position="163"/>
    </location>
    <ligand>
        <name>Mn(2+)</name>
        <dbReference type="ChEBI" id="CHEBI:29035"/>
        <label>2</label>
    </ligand>
</feature>
<dbReference type="SUPFAM" id="SSF55031">
    <property type="entry name" value="Bacterial exopeptidase dimerisation domain"/>
    <property type="match status" value="1"/>
</dbReference>
<keyword evidence="5" id="KW-1185">Reference proteome</keyword>
<dbReference type="SUPFAM" id="SSF53187">
    <property type="entry name" value="Zn-dependent exopeptidases"/>
    <property type="match status" value="1"/>
</dbReference>